<dbReference type="SMART" id="SM00325">
    <property type="entry name" value="RhoGEF"/>
    <property type="match status" value="1"/>
</dbReference>
<reference evidence="5 6" key="1">
    <citation type="submission" date="2021-12" db="EMBL/GenBank/DDBJ databases">
        <title>High titer production of polyol ester of fatty acids by Rhodotorula paludigena BS15 towards product separation-free biomass refinery.</title>
        <authorList>
            <person name="Mano J."/>
            <person name="Ono H."/>
            <person name="Tanaka T."/>
            <person name="Naito K."/>
            <person name="Sushida H."/>
            <person name="Ike M."/>
            <person name="Tokuyasu K."/>
            <person name="Kitaoka M."/>
        </authorList>
    </citation>
    <scope>NUCLEOTIDE SEQUENCE [LARGE SCALE GENOMIC DNA]</scope>
    <source>
        <strain evidence="5 6">BS15</strain>
    </source>
</reference>
<evidence type="ECO:0000313" key="5">
    <source>
        <dbReference type="EMBL" id="GJN91969.1"/>
    </source>
</evidence>
<sequence length="1513" mass="163040">MDPYSSATPVPAAYPAYPQRQPTQPYPHPPQREPLSPHYASYPPARAPPSTAPPPPPLGAAPSHLHPRPDPAQPAYDTYPSSYTAQQPQHYPQPRSRPRPPAQAAEPEWRESSWIGQYGSFSASSPDGPASPVRQSGLYAAQGGASTSAQPAYPAYSSAAAAQPEYARHVPRPSDESSHYSIYSYHSDQSSGAAAGPSKRRPPPPPPLVPPSHSHSHASLASTASTASVPASLAMNGSGHLPQRQQSLEHLRAAKPQTGTTPYDWRSQLEALSIAEEEYNRQQQQHQQPAYSSVQVASPLNSPAFAPDRTSASPPPAPTAPPPRPPPPRQPTILMSPPLEGPPAALGRNRSIDSTWSRVLTSPSQSHSPSFAPGASSSSSSPDVSRRPSYATLSPNTSLHASSSSNYLRADSYDAFSFLDAAPPSSPSAVSSSLHGHAAPLGGAGAGGAGPASSSDRATEPPAAAPWLVPALLSHLAVYLADHVPRSARTKPTTGTSHPACFTGSEAVSTLARVLSRKGGTAEDGAEDRALALRVARELQQALWFYELDWDPAPLRDDDDQPSSASPAADFDSQLFALSRASSSGEQAALFELDEVPTGVVTALTPCYSPFCAHFTADGFEQGACYAASCPNRRAREPSALRGEAADGALHRVPSALSQTPSAGGGSATTAAAAGVGGSGEQGEYWATSVPSAVLESLDKCQTEYQNLVYELIKGEQQFCDDLEYLETEFVDVLRNASPPIILPLRLPHFLSSILPNLTPFLARLRASLAALRAKQHEAYVVRAIGAVLLPHLIDLGPEYDAHAVRYEMARFLVKEEQEANPRFNELIESFHRRPGANRQSFEHFHSRITLRFAKYPLLLENILAKADDDDADREYVAQASDFVKQLLEDTNARMRLAAEKVALREWNRDLYKKGGEPLDLELLDESRKFFKADRVVYRRPEGSGFSDQLQDAHLVLFDNYLILTKPPRSSDRDTSSSRAKYQLVRRPVPLDLVQLKTNSFSEPPIPRSSGFHLRSNRSAGPTGASANGGAPLVPSPSFNGAPLGASPGSGADSLLYPISFFQLGRFDGLVHLYVDSAAARAEWERQLKAAVSLRQQRQDAHRVVRLDPLADQTFGTTTGMIGSLAAGSAPQHQGTLFSKPTCSTPLRTADGLWLVIAGCAEGIFIGWRGKPRTMQQVVHLAGITQCAVLPEFSFLLVIANKVLVAYALEALIPSKTGSKLDQASKAPQRLSGQKDVSFFKVGKIGDADPRTLVIYAKKSGVKESVFKALEPVSQAERTRTGGGAGHRFLGLGGGRPEWFRTYKEFFMPSLVTGLHFQRSKLALIGSRGVEIMDLESMRTMTVPDFPSVRNDRALYVLAKRCEDASTMGMFRIGDSKFLLAYSEFAIHVGRHGEPIEGPFIEWESKPETIAYCAPYVFAISPNIVEIRNAFNGRLSQVITGSHISLTYDGTAIPTSPALSSSSTFDLRMRRPSSHSTGGGAGAEDLAGPPERRLHLSMRQGMYHVLYEVVVIA</sequence>
<feature type="region of interest" description="Disordered" evidence="2">
    <location>
        <begin position="441"/>
        <end position="462"/>
    </location>
</feature>
<keyword evidence="6" id="KW-1185">Reference proteome</keyword>
<feature type="region of interest" description="Disordered" evidence="2">
    <location>
        <begin position="1000"/>
        <end position="1034"/>
    </location>
</feature>
<dbReference type="Pfam" id="PF00621">
    <property type="entry name" value="RhoGEF"/>
    <property type="match status" value="1"/>
</dbReference>
<feature type="compositionally biased region" description="Pro residues" evidence="2">
    <location>
        <begin position="313"/>
        <end position="330"/>
    </location>
</feature>
<dbReference type="InterPro" id="IPR035899">
    <property type="entry name" value="DBL_dom_sf"/>
</dbReference>
<feature type="region of interest" description="Disordered" evidence="2">
    <location>
        <begin position="1458"/>
        <end position="1489"/>
    </location>
</feature>
<evidence type="ECO:0000259" key="3">
    <source>
        <dbReference type="PROSITE" id="PS50010"/>
    </source>
</evidence>
<feature type="compositionally biased region" description="Low complexity" evidence="2">
    <location>
        <begin position="145"/>
        <end position="165"/>
    </location>
</feature>
<dbReference type="InterPro" id="IPR001849">
    <property type="entry name" value="PH_domain"/>
</dbReference>
<feature type="compositionally biased region" description="Low complexity" evidence="2">
    <location>
        <begin position="451"/>
        <end position="462"/>
    </location>
</feature>
<protein>
    <submittedName>
        <fullName evidence="5">Uncharacterized protein</fullName>
    </submittedName>
</protein>
<feature type="compositionally biased region" description="Polar residues" evidence="2">
    <location>
        <begin position="391"/>
        <end position="403"/>
    </location>
</feature>
<dbReference type="SMART" id="SM00233">
    <property type="entry name" value="PH"/>
    <property type="match status" value="1"/>
</dbReference>
<dbReference type="SMART" id="SM00036">
    <property type="entry name" value="CNH"/>
    <property type="match status" value="1"/>
</dbReference>
<feature type="domain" description="DH" evidence="3">
    <location>
        <begin position="704"/>
        <end position="894"/>
    </location>
</feature>
<dbReference type="PANTHER" id="PTHR46572:SF1">
    <property type="entry name" value="RHO1 GUANINE NUCLEOTIDE EXCHANGE FACTOR TUS1"/>
    <property type="match status" value="1"/>
</dbReference>
<dbReference type="InterPro" id="IPR001180">
    <property type="entry name" value="CNH_dom"/>
</dbReference>
<dbReference type="PANTHER" id="PTHR46572">
    <property type="entry name" value="RHO1 GDP-GTP EXCHANGE PROTEIN 1-RELATED"/>
    <property type="match status" value="1"/>
</dbReference>
<feature type="compositionally biased region" description="Polar residues" evidence="2">
    <location>
        <begin position="289"/>
        <end position="301"/>
    </location>
</feature>
<dbReference type="SUPFAM" id="SSF48065">
    <property type="entry name" value="DBL homology domain (DH-domain)"/>
    <property type="match status" value="1"/>
</dbReference>
<dbReference type="PROSITE" id="PS50010">
    <property type="entry name" value="DH_2"/>
    <property type="match status" value="1"/>
</dbReference>
<organism evidence="5 6">
    <name type="scientific">Rhodotorula paludigena</name>
    <dbReference type="NCBI Taxonomy" id="86838"/>
    <lineage>
        <taxon>Eukaryota</taxon>
        <taxon>Fungi</taxon>
        <taxon>Dikarya</taxon>
        <taxon>Basidiomycota</taxon>
        <taxon>Pucciniomycotina</taxon>
        <taxon>Microbotryomycetes</taxon>
        <taxon>Sporidiobolales</taxon>
        <taxon>Sporidiobolaceae</taxon>
        <taxon>Rhodotorula</taxon>
    </lineage>
</organism>
<evidence type="ECO:0000313" key="6">
    <source>
        <dbReference type="Proteomes" id="UP001342314"/>
    </source>
</evidence>
<evidence type="ECO:0000259" key="4">
    <source>
        <dbReference type="PROSITE" id="PS50219"/>
    </source>
</evidence>
<evidence type="ECO:0000256" key="2">
    <source>
        <dbReference type="SAM" id="MobiDB-lite"/>
    </source>
</evidence>
<dbReference type="InterPro" id="IPR011993">
    <property type="entry name" value="PH-like_dom_sf"/>
</dbReference>
<name>A0AAV5GRT9_9BASI</name>
<feature type="compositionally biased region" description="Low complexity" evidence="2">
    <location>
        <begin position="211"/>
        <end position="234"/>
    </location>
</feature>
<accession>A0AAV5GRT9</accession>
<dbReference type="Gene3D" id="2.30.29.30">
    <property type="entry name" value="Pleckstrin-homology domain (PH domain)/Phosphotyrosine-binding domain (PTB)"/>
    <property type="match status" value="1"/>
</dbReference>
<feature type="domain" description="CNH" evidence="4">
    <location>
        <begin position="1138"/>
        <end position="1454"/>
    </location>
</feature>
<dbReference type="InterPro" id="IPR000219">
    <property type="entry name" value="DH_dom"/>
</dbReference>
<comment type="caution">
    <text evidence="5">The sequence shown here is derived from an EMBL/GenBank/DDBJ whole genome shotgun (WGS) entry which is preliminary data.</text>
</comment>
<evidence type="ECO:0000256" key="1">
    <source>
        <dbReference type="ARBA" id="ARBA00022658"/>
    </source>
</evidence>
<feature type="compositionally biased region" description="Low complexity" evidence="2">
    <location>
        <begin position="179"/>
        <end position="197"/>
    </location>
</feature>
<dbReference type="Proteomes" id="UP001342314">
    <property type="component" value="Unassembled WGS sequence"/>
</dbReference>
<gene>
    <name evidence="5" type="ORF">Rhopal_004997-T1</name>
</gene>
<dbReference type="Gene3D" id="1.20.900.10">
    <property type="entry name" value="Dbl homology (DH) domain"/>
    <property type="match status" value="1"/>
</dbReference>
<feature type="compositionally biased region" description="Low complexity" evidence="2">
    <location>
        <begin position="1"/>
        <end position="23"/>
    </location>
</feature>
<dbReference type="InterPro" id="IPR052233">
    <property type="entry name" value="Rho-type_GEFs"/>
</dbReference>
<feature type="region of interest" description="Disordered" evidence="2">
    <location>
        <begin position="1"/>
        <end position="403"/>
    </location>
</feature>
<feature type="compositionally biased region" description="Low complexity" evidence="2">
    <location>
        <begin position="33"/>
        <end position="44"/>
    </location>
</feature>
<feature type="compositionally biased region" description="Low complexity" evidence="2">
    <location>
        <begin position="366"/>
        <end position="389"/>
    </location>
</feature>
<dbReference type="PROSITE" id="PS50219">
    <property type="entry name" value="CNH"/>
    <property type="match status" value="1"/>
</dbReference>
<feature type="compositionally biased region" description="Pro residues" evidence="2">
    <location>
        <begin position="45"/>
        <end position="59"/>
    </location>
</feature>
<proteinExistence type="predicted"/>
<dbReference type="GO" id="GO:0005085">
    <property type="term" value="F:guanyl-nucleotide exchange factor activity"/>
    <property type="evidence" value="ECO:0007669"/>
    <property type="project" value="UniProtKB-KW"/>
</dbReference>
<keyword evidence="1" id="KW-0344">Guanine-nucleotide releasing factor</keyword>
<dbReference type="Pfam" id="PF00780">
    <property type="entry name" value="CNH"/>
    <property type="match status" value="1"/>
</dbReference>
<feature type="region of interest" description="Disordered" evidence="2">
    <location>
        <begin position="656"/>
        <end position="675"/>
    </location>
</feature>
<feature type="compositionally biased region" description="Basic and acidic residues" evidence="2">
    <location>
        <begin position="166"/>
        <end position="178"/>
    </location>
</feature>
<feature type="compositionally biased region" description="Polar residues" evidence="2">
    <location>
        <begin position="352"/>
        <end position="365"/>
    </location>
</feature>
<dbReference type="EMBL" id="BQKY01000010">
    <property type="protein sequence ID" value="GJN91969.1"/>
    <property type="molecule type" value="Genomic_DNA"/>
</dbReference>